<name>A0A1J5T310_9ZZZZ</name>
<comment type="caution">
    <text evidence="2">The sequence shown here is derived from an EMBL/GenBank/DDBJ whole genome shotgun (WGS) entry which is preliminary data.</text>
</comment>
<dbReference type="PANTHER" id="PTHR34406">
    <property type="entry name" value="PROTEIN YCEI"/>
    <property type="match status" value="1"/>
</dbReference>
<reference evidence="2" key="1">
    <citation type="submission" date="2016-10" db="EMBL/GenBank/DDBJ databases">
        <title>Sequence of Gallionella enrichment culture.</title>
        <authorList>
            <person name="Poehlein A."/>
            <person name="Muehling M."/>
            <person name="Daniel R."/>
        </authorList>
    </citation>
    <scope>NUCLEOTIDE SEQUENCE</scope>
</reference>
<dbReference type="Gene3D" id="2.40.128.110">
    <property type="entry name" value="Lipid/polyisoprenoid-binding, YceI-like"/>
    <property type="match status" value="1"/>
</dbReference>
<dbReference type="AlphaFoldDB" id="A0A1J5T310"/>
<dbReference type="InterPro" id="IPR007372">
    <property type="entry name" value="Lipid/polyisoprenoid-bd_YceI"/>
</dbReference>
<feature type="domain" description="Lipid/polyisoprenoid-binding YceI-like" evidence="1">
    <location>
        <begin position="26"/>
        <end position="188"/>
    </location>
</feature>
<protein>
    <submittedName>
        <fullName evidence="2">Protein YceI</fullName>
    </submittedName>
</protein>
<dbReference type="EMBL" id="MLJW01000022">
    <property type="protein sequence ID" value="OIR10632.1"/>
    <property type="molecule type" value="Genomic_DNA"/>
</dbReference>
<evidence type="ECO:0000313" key="2">
    <source>
        <dbReference type="EMBL" id="OIR10632.1"/>
    </source>
</evidence>
<gene>
    <name evidence="2" type="primary">yceI_6</name>
    <name evidence="2" type="ORF">GALL_74020</name>
</gene>
<proteinExistence type="predicted"/>
<dbReference type="InterPro" id="IPR036761">
    <property type="entry name" value="TTHA0802/YceI-like_sf"/>
</dbReference>
<dbReference type="SMART" id="SM00867">
    <property type="entry name" value="YceI"/>
    <property type="match status" value="1"/>
</dbReference>
<dbReference type="SUPFAM" id="SSF101874">
    <property type="entry name" value="YceI-like"/>
    <property type="match status" value="1"/>
</dbReference>
<dbReference type="Pfam" id="PF04264">
    <property type="entry name" value="YceI"/>
    <property type="match status" value="1"/>
</dbReference>
<evidence type="ECO:0000259" key="1">
    <source>
        <dbReference type="SMART" id="SM00867"/>
    </source>
</evidence>
<sequence>MNTLIRRLSGAAALLLMTGPALALEFKQVQTNDSAVTFGFRQMGVPLDGKFNKFSAQLSFDPAQLAKAQARIDIDLASIDTGSAEGNEEVVGKKWFNVKDYPTASFVSTGIKALGGNRYQAFGKLSIKGRTQDVAAPVTFQSDGKRGIFEGTFEIKRLDYAIGEGEWTDVSSVANEIQVKFHVVVNASASKK</sequence>
<accession>A0A1J5T310</accession>
<dbReference type="PANTHER" id="PTHR34406:SF1">
    <property type="entry name" value="PROTEIN YCEI"/>
    <property type="match status" value="1"/>
</dbReference>
<organism evidence="2">
    <name type="scientific">mine drainage metagenome</name>
    <dbReference type="NCBI Taxonomy" id="410659"/>
    <lineage>
        <taxon>unclassified sequences</taxon>
        <taxon>metagenomes</taxon>
        <taxon>ecological metagenomes</taxon>
    </lineage>
</organism>